<protein>
    <submittedName>
        <fullName evidence="2">Uncharacterized protein</fullName>
    </submittedName>
</protein>
<reference evidence="2 3" key="1">
    <citation type="submission" date="2020-08" db="EMBL/GenBank/DDBJ databases">
        <title>Sequencing the genomes of 1000 actinobacteria strains.</title>
        <authorList>
            <person name="Klenk H.-P."/>
        </authorList>
    </citation>
    <scope>NUCLEOTIDE SEQUENCE [LARGE SCALE GENOMIC DNA]</scope>
    <source>
        <strain evidence="2 3">DSM 44598</strain>
    </source>
</reference>
<dbReference type="AlphaFoldDB" id="A0A840WFP1"/>
<feature type="compositionally biased region" description="Low complexity" evidence="1">
    <location>
        <begin position="15"/>
        <end position="31"/>
    </location>
</feature>
<evidence type="ECO:0000313" key="3">
    <source>
        <dbReference type="Proteomes" id="UP000579647"/>
    </source>
</evidence>
<dbReference type="EMBL" id="JACHDO010000002">
    <property type="protein sequence ID" value="MBB5495800.1"/>
    <property type="molecule type" value="Genomic_DNA"/>
</dbReference>
<proteinExistence type="predicted"/>
<accession>A0A840WFP1</accession>
<dbReference type="RefSeq" id="WP_184373188.1">
    <property type="nucleotide sequence ID" value="NZ_JACHDO010000002.1"/>
</dbReference>
<keyword evidence="3" id="KW-1185">Reference proteome</keyword>
<name>A0A840WFP1_9ACTN</name>
<gene>
    <name evidence="2" type="ORF">HNR07_007019</name>
</gene>
<dbReference type="Proteomes" id="UP000579647">
    <property type="component" value="Unassembled WGS sequence"/>
</dbReference>
<evidence type="ECO:0000313" key="2">
    <source>
        <dbReference type="EMBL" id="MBB5495800.1"/>
    </source>
</evidence>
<evidence type="ECO:0000256" key="1">
    <source>
        <dbReference type="SAM" id="MobiDB-lite"/>
    </source>
</evidence>
<comment type="caution">
    <text evidence="2">The sequence shown here is derived from an EMBL/GenBank/DDBJ whole genome shotgun (WGS) entry which is preliminary data.</text>
</comment>
<organism evidence="2 3">
    <name type="scientific">Nocardiopsis metallicus</name>
    <dbReference type="NCBI Taxonomy" id="179819"/>
    <lineage>
        <taxon>Bacteria</taxon>
        <taxon>Bacillati</taxon>
        <taxon>Actinomycetota</taxon>
        <taxon>Actinomycetes</taxon>
        <taxon>Streptosporangiales</taxon>
        <taxon>Nocardiopsidaceae</taxon>
        <taxon>Nocardiopsis</taxon>
    </lineage>
</organism>
<feature type="region of interest" description="Disordered" evidence="1">
    <location>
        <begin position="1"/>
        <end position="50"/>
    </location>
</feature>
<sequence>MNAAKSKSSADRFAKAASSRRAAPAQAAPEEAQLRPERGRTAVRSKPLRTTVDLSPADHKRLRRIADRLADDLDVGEVPRRAVWLALLAELAEDEALYGRVLERVRESRDDVPTS</sequence>